<feature type="compositionally biased region" description="Basic and acidic residues" evidence="1">
    <location>
        <begin position="18"/>
        <end position="31"/>
    </location>
</feature>
<reference evidence="3 4" key="1">
    <citation type="submission" date="2024-10" db="EMBL/GenBank/DDBJ databases">
        <title>Updated reference genomes for cyclostephanoid diatoms.</title>
        <authorList>
            <person name="Roberts W.R."/>
            <person name="Alverson A.J."/>
        </authorList>
    </citation>
    <scope>NUCLEOTIDE SEQUENCE [LARGE SCALE GENOMIC DNA]</scope>
    <source>
        <strain evidence="3 4">AJA228-03</strain>
    </source>
</reference>
<feature type="region of interest" description="Disordered" evidence="1">
    <location>
        <begin position="125"/>
        <end position="153"/>
    </location>
</feature>
<dbReference type="AlphaFoldDB" id="A0ABD3SDR3"/>
<dbReference type="Proteomes" id="UP001530377">
    <property type="component" value="Unassembled WGS sequence"/>
</dbReference>
<dbReference type="InterPro" id="IPR027417">
    <property type="entry name" value="P-loop_NTPase"/>
</dbReference>
<accession>A0ABD3SDR3</accession>
<feature type="transmembrane region" description="Helical" evidence="2">
    <location>
        <begin position="81"/>
        <end position="101"/>
    </location>
</feature>
<organism evidence="3 4">
    <name type="scientific">Cyclostephanos tholiformis</name>
    <dbReference type="NCBI Taxonomy" id="382380"/>
    <lineage>
        <taxon>Eukaryota</taxon>
        <taxon>Sar</taxon>
        <taxon>Stramenopiles</taxon>
        <taxon>Ochrophyta</taxon>
        <taxon>Bacillariophyta</taxon>
        <taxon>Coscinodiscophyceae</taxon>
        <taxon>Thalassiosirophycidae</taxon>
        <taxon>Stephanodiscales</taxon>
        <taxon>Stephanodiscaceae</taxon>
        <taxon>Cyclostephanos</taxon>
    </lineage>
</organism>
<feature type="compositionally biased region" description="Basic and acidic residues" evidence="1">
    <location>
        <begin position="136"/>
        <end position="151"/>
    </location>
</feature>
<evidence type="ECO:0000256" key="1">
    <source>
        <dbReference type="SAM" id="MobiDB-lite"/>
    </source>
</evidence>
<keyword evidence="2" id="KW-0472">Membrane</keyword>
<evidence type="ECO:0000313" key="3">
    <source>
        <dbReference type="EMBL" id="KAL3822696.1"/>
    </source>
</evidence>
<keyword evidence="2" id="KW-1133">Transmembrane helix</keyword>
<keyword evidence="2" id="KW-0812">Transmembrane</keyword>
<feature type="region of interest" description="Disordered" evidence="1">
    <location>
        <begin position="1"/>
        <end position="70"/>
    </location>
</feature>
<gene>
    <name evidence="3" type="ORF">ACHAXA_009578</name>
</gene>
<evidence type="ECO:0000313" key="4">
    <source>
        <dbReference type="Proteomes" id="UP001530377"/>
    </source>
</evidence>
<protein>
    <submittedName>
        <fullName evidence="3">Uncharacterized protein</fullName>
    </submittedName>
</protein>
<evidence type="ECO:0000256" key="2">
    <source>
        <dbReference type="SAM" id="Phobius"/>
    </source>
</evidence>
<name>A0ABD3SDR3_9STRA</name>
<keyword evidence="4" id="KW-1185">Reference proteome</keyword>
<comment type="caution">
    <text evidence="3">The sequence shown here is derived from an EMBL/GenBank/DDBJ whole genome shotgun (WGS) entry which is preliminary data.</text>
</comment>
<sequence length="507" mass="57103">MNEPTATHWKRIAPMRRAVQEAERRAERDGLESPADDGEGYYRGREGGGNRQSTQDGATGGGRASHHLPTRHRSFINGTRAPMILSLLLLVTLIVQVLLMAHHDDIVVNQSNNVRRIGVKQDENDDAIGYNADDDGLNKDQGERPLQEEGGQKIYSNYSMDPVDILKRAGIDHTAGFIPSITGREARLAKKLNRVDSLVKKAELPTLGEIQSMYGSHPYIVGLERCEEYREAVKPENRLMGPAGLFNSATNLLQSLLSLNCVNTARQRVARQRNWKVGRTGITNTAPWGKHNPVSWRNHHETKFMHGIAHADFLPIVMIKDPITWMASMCRHQYETRWVHRDGHCPNLVPNKYDRRRKPGVGTIELNVKFATKHIGDEPMPDNKNKTFVHYTSLVDMWNVWYRDWHNVSFPRLMVRFEDLLFHAEYVVSQVCACGGGTMTRDFRYVEGSAKGQGGPHAGSAGFLASLVTYGNSTLRMTGILTDKNDVEYARMHLDKGLLDLFGYAPI</sequence>
<proteinExistence type="predicted"/>
<dbReference type="EMBL" id="JALLPB020000058">
    <property type="protein sequence ID" value="KAL3822696.1"/>
    <property type="molecule type" value="Genomic_DNA"/>
</dbReference>
<dbReference type="SUPFAM" id="SSF52540">
    <property type="entry name" value="P-loop containing nucleoside triphosphate hydrolases"/>
    <property type="match status" value="1"/>
</dbReference>